<dbReference type="Pfam" id="PF18871">
    <property type="entry name" value="HEPN_Toprim_N"/>
    <property type="match status" value="1"/>
</dbReference>
<proteinExistence type="predicted"/>
<dbReference type="Proteomes" id="UP000588051">
    <property type="component" value="Unassembled WGS sequence"/>
</dbReference>
<evidence type="ECO:0000259" key="1">
    <source>
        <dbReference type="Pfam" id="PF18871"/>
    </source>
</evidence>
<dbReference type="RefSeq" id="WP_176802681.1">
    <property type="nucleotide sequence ID" value="NZ_JABXYJ010000003.1"/>
</dbReference>
<gene>
    <name evidence="2" type="ORF">HV832_06160</name>
</gene>
<reference evidence="2 3" key="1">
    <citation type="submission" date="2020-06" db="EMBL/GenBank/DDBJ databases">
        <authorList>
            <person name="Qiu C."/>
            <person name="Liu Z."/>
        </authorList>
    </citation>
    <scope>NUCLEOTIDE SEQUENCE [LARGE SCALE GENOMIC DNA]</scope>
    <source>
        <strain evidence="2 3">EM 1</strain>
    </source>
</reference>
<name>A0A850QCW5_9BURK</name>
<evidence type="ECO:0000313" key="3">
    <source>
        <dbReference type="Proteomes" id="UP000588051"/>
    </source>
</evidence>
<comment type="caution">
    <text evidence="2">The sequence shown here is derived from an EMBL/GenBank/DDBJ whole genome shotgun (WGS) entry which is preliminary data.</text>
</comment>
<dbReference type="AlphaFoldDB" id="A0A850QCW5"/>
<sequence length="389" mass="44181">MGSYSGLNLGPFSITESKNEFISYHSELFQAQDLVVSPLHEETTPEEHYERPLRLVLERLELLGHTLERARREFERPNPYSFADPLPFTFDQVLEILQGIDVSKLSSRYSEEFNDDIVSPLEILQTVRTVQVPHDVETNHWDLYALIRNFDPYTLLRIFAENPVNLDLPVIWFFNDVVKGGWVERDHIQAGISEHAAYLLVTEGSSDAKILRHAFDVLRPNISEFFRFVDMADGYPFSGTGNLVNFVKGLVSIRIQNNVVFIFDNDAEGVASMKKCNALALPGNMKMMKLPDLEAFNRFLTIGPQGPHFDDINGCGAAIECYLDLPENACVRWSNYNEALGVYQGALEHKDKYKKDFLSQNGHVESYDYQKLQCVLDAIIAVSVSITTS</sequence>
<feature type="domain" description="HEPN/Toprim N-terminal" evidence="1">
    <location>
        <begin position="1"/>
        <end position="192"/>
    </location>
</feature>
<dbReference type="EMBL" id="JABXYJ010000003">
    <property type="protein sequence ID" value="NVO77411.1"/>
    <property type="molecule type" value="Genomic_DNA"/>
</dbReference>
<organism evidence="2 3">
    <name type="scientific">Undibacterium oligocarboniphilum</name>
    <dbReference type="NCBI Taxonomy" id="666702"/>
    <lineage>
        <taxon>Bacteria</taxon>
        <taxon>Pseudomonadati</taxon>
        <taxon>Pseudomonadota</taxon>
        <taxon>Betaproteobacteria</taxon>
        <taxon>Burkholderiales</taxon>
        <taxon>Oxalobacteraceae</taxon>
        <taxon>Undibacterium</taxon>
    </lineage>
</organism>
<dbReference type="InterPro" id="IPR041487">
    <property type="entry name" value="HEPN/Toprim-NTD1"/>
</dbReference>
<evidence type="ECO:0000313" key="2">
    <source>
        <dbReference type="EMBL" id="NVO77411.1"/>
    </source>
</evidence>
<keyword evidence="3" id="KW-1185">Reference proteome</keyword>
<accession>A0A850QCW5</accession>
<protein>
    <recommendedName>
        <fullName evidence="1">HEPN/Toprim N-terminal domain-containing protein</fullName>
    </recommendedName>
</protein>